<comment type="caution">
    <text evidence="2">The sequence shown here is derived from an EMBL/GenBank/DDBJ whole genome shotgun (WGS) entry which is preliminary data.</text>
</comment>
<dbReference type="AlphaFoldDB" id="A0A8K0TWD5"/>
<keyword evidence="3" id="KW-1185">Reference proteome</keyword>
<evidence type="ECO:0008006" key="4">
    <source>
        <dbReference type="Google" id="ProtNLM"/>
    </source>
</evidence>
<evidence type="ECO:0000256" key="1">
    <source>
        <dbReference type="SAM" id="SignalP"/>
    </source>
</evidence>
<proteinExistence type="predicted"/>
<sequence length="77" mass="7906">MQFTTLISATFLVGSVMAAGPPAGCRQTNVPHFGGICLCTKTAVITTQATITTTIPAVETVTSTSTLLGPECFPPSF</sequence>
<evidence type="ECO:0000313" key="3">
    <source>
        <dbReference type="Proteomes" id="UP000813385"/>
    </source>
</evidence>
<reference evidence="2" key="1">
    <citation type="journal article" date="2021" name="Nat. Commun.">
        <title>Genetic determinants of endophytism in the Arabidopsis root mycobiome.</title>
        <authorList>
            <person name="Mesny F."/>
            <person name="Miyauchi S."/>
            <person name="Thiergart T."/>
            <person name="Pickel B."/>
            <person name="Atanasova L."/>
            <person name="Karlsson M."/>
            <person name="Huettel B."/>
            <person name="Barry K.W."/>
            <person name="Haridas S."/>
            <person name="Chen C."/>
            <person name="Bauer D."/>
            <person name="Andreopoulos W."/>
            <person name="Pangilinan J."/>
            <person name="LaButti K."/>
            <person name="Riley R."/>
            <person name="Lipzen A."/>
            <person name="Clum A."/>
            <person name="Drula E."/>
            <person name="Henrissat B."/>
            <person name="Kohler A."/>
            <person name="Grigoriev I.V."/>
            <person name="Martin F.M."/>
            <person name="Hacquard S."/>
        </authorList>
    </citation>
    <scope>NUCLEOTIDE SEQUENCE</scope>
    <source>
        <strain evidence="2">MPI-CAGE-AT-0016</strain>
    </source>
</reference>
<evidence type="ECO:0000313" key="2">
    <source>
        <dbReference type="EMBL" id="KAH7376961.1"/>
    </source>
</evidence>
<dbReference type="EMBL" id="JAGPXD010000001">
    <property type="protein sequence ID" value="KAH7376961.1"/>
    <property type="molecule type" value="Genomic_DNA"/>
</dbReference>
<feature type="signal peptide" evidence="1">
    <location>
        <begin position="1"/>
        <end position="18"/>
    </location>
</feature>
<dbReference type="Proteomes" id="UP000813385">
    <property type="component" value="Unassembled WGS sequence"/>
</dbReference>
<organism evidence="2 3">
    <name type="scientific">Plectosphaerella cucumerina</name>
    <dbReference type="NCBI Taxonomy" id="40658"/>
    <lineage>
        <taxon>Eukaryota</taxon>
        <taxon>Fungi</taxon>
        <taxon>Dikarya</taxon>
        <taxon>Ascomycota</taxon>
        <taxon>Pezizomycotina</taxon>
        <taxon>Sordariomycetes</taxon>
        <taxon>Hypocreomycetidae</taxon>
        <taxon>Glomerellales</taxon>
        <taxon>Plectosphaerellaceae</taxon>
        <taxon>Plectosphaerella</taxon>
    </lineage>
</organism>
<gene>
    <name evidence="2" type="ORF">B0T11DRAFT_324814</name>
</gene>
<feature type="chain" id="PRO_5035474003" description="Antifreeze protein" evidence="1">
    <location>
        <begin position="19"/>
        <end position="77"/>
    </location>
</feature>
<protein>
    <recommendedName>
        <fullName evidence="4">Antifreeze protein</fullName>
    </recommendedName>
</protein>
<accession>A0A8K0TWD5</accession>
<name>A0A8K0TWD5_9PEZI</name>
<keyword evidence="1" id="KW-0732">Signal</keyword>